<organism evidence="3 4">
    <name type="scientific">Mucilaginibacter mallensis</name>
    <dbReference type="NCBI Taxonomy" id="652787"/>
    <lineage>
        <taxon>Bacteria</taxon>
        <taxon>Pseudomonadati</taxon>
        <taxon>Bacteroidota</taxon>
        <taxon>Sphingobacteriia</taxon>
        <taxon>Sphingobacteriales</taxon>
        <taxon>Sphingobacteriaceae</taxon>
        <taxon>Mucilaginibacter</taxon>
    </lineage>
</organism>
<reference evidence="3 4" key="1">
    <citation type="submission" date="2016-10" db="EMBL/GenBank/DDBJ databases">
        <authorList>
            <person name="de Groot N.N."/>
        </authorList>
    </citation>
    <scope>NUCLEOTIDE SEQUENCE [LARGE SCALE GENOMIC DNA]</scope>
    <source>
        <strain evidence="3 4">MP1X4</strain>
    </source>
</reference>
<dbReference type="Proteomes" id="UP000199679">
    <property type="component" value="Chromosome I"/>
</dbReference>
<feature type="chain" id="PRO_5009262978" description="DUF3857 domain-containing protein" evidence="1">
    <location>
        <begin position="19"/>
        <end position="636"/>
    </location>
</feature>
<keyword evidence="4" id="KW-1185">Reference proteome</keyword>
<dbReference type="Gene3D" id="3.10.620.30">
    <property type="match status" value="1"/>
</dbReference>
<sequence>MKPILVFCLLFIAATVNAQQNYDASLISKDLLPYARAVVRNEQINVEVKDFDNTVCHVKEAITVLNKNGDRAARIALYHNKSITIRGVKGVIYNSFGTQISKFSESNFEDRGTTDGFSLFEDMRVKHYEPAITDYPYTIEYEYELRYEQSLNIPGWMPNSETGIAVEKSSFNFICKPDFNIRYKEMNMPSGVYISTNANTGLKTYAWQVNNLKAIKEEPFDPNPENYLSMVKIAPVKFQYEGIDGSFTNWNELGKWISDKLLKNRQEVSPATAEQIIQMTRGITDPKLKAKKIYEYMQGRTRYVSVQIGIGGYQPFTAGDVDRVNYGDCKALVNYTQALLKVVGIDSYYCTVEANLSRKISFLSDFASMNQGNHIILCLPFKNDTTWCDCTSQTIPFGYLGDFTDDRNVLACTPEGGKLMHTPKYTAENNLEKRKASFVISATGDMTGEMTTTFKGAEYDDRDWVIAQSQVERLKAMQNIYPINNMNIEKLEFSQDKSLDPSTTENIKLKAPEFASTDNGRITFLLNPVHHIAVPRQVHNRVTNVYINEGYTDEDEITYTLPTGYHLDSEILHRNLDLPFGKYSASMKVDGNQLVYKRKFRLNDGTYPKDTYQDLVDFYQSVADADAHEIILVKNN</sequence>
<dbReference type="EMBL" id="LT629740">
    <property type="protein sequence ID" value="SDS81295.1"/>
    <property type="molecule type" value="Genomic_DNA"/>
</dbReference>
<dbReference type="RefSeq" id="WP_091371514.1">
    <property type="nucleotide sequence ID" value="NZ_LT629740.1"/>
</dbReference>
<feature type="signal peptide" evidence="1">
    <location>
        <begin position="1"/>
        <end position="18"/>
    </location>
</feature>
<proteinExistence type="predicted"/>
<evidence type="ECO:0000259" key="2">
    <source>
        <dbReference type="Pfam" id="PF12969"/>
    </source>
</evidence>
<dbReference type="Pfam" id="PF12969">
    <property type="entry name" value="DUF3857"/>
    <property type="match status" value="1"/>
</dbReference>
<evidence type="ECO:0000256" key="1">
    <source>
        <dbReference type="SAM" id="SignalP"/>
    </source>
</evidence>
<dbReference type="Gene3D" id="2.60.120.1130">
    <property type="match status" value="1"/>
</dbReference>
<dbReference type="InterPro" id="IPR024618">
    <property type="entry name" value="DUF3857"/>
</dbReference>
<evidence type="ECO:0000313" key="4">
    <source>
        <dbReference type="Proteomes" id="UP000199679"/>
    </source>
</evidence>
<feature type="domain" description="DUF3857" evidence="2">
    <location>
        <begin position="54"/>
        <end position="216"/>
    </location>
</feature>
<protein>
    <recommendedName>
        <fullName evidence="2">DUF3857 domain-containing protein</fullName>
    </recommendedName>
</protein>
<gene>
    <name evidence="3" type="ORF">SAMN05216490_1863</name>
</gene>
<evidence type="ECO:0000313" key="3">
    <source>
        <dbReference type="EMBL" id="SDS81295.1"/>
    </source>
</evidence>
<dbReference type="AlphaFoldDB" id="A0A1H1V999"/>
<dbReference type="Gene3D" id="2.60.40.3140">
    <property type="match status" value="1"/>
</dbReference>
<name>A0A1H1V999_MUCMA</name>
<dbReference type="STRING" id="652787.SAMN05216490_1863"/>
<dbReference type="OrthoDB" id="8595007at2"/>
<keyword evidence="1" id="KW-0732">Signal</keyword>
<accession>A0A1H1V999</accession>